<keyword evidence="4" id="KW-0436">Ligase</keyword>
<dbReference type="InterPro" id="IPR012796">
    <property type="entry name" value="Lysidine-tRNA-synth_C"/>
</dbReference>
<dbReference type="CDD" id="cd01992">
    <property type="entry name" value="TilS_N"/>
    <property type="match status" value="1"/>
</dbReference>
<dbReference type="SUPFAM" id="SSF56037">
    <property type="entry name" value="PheT/TilS domain"/>
    <property type="match status" value="1"/>
</dbReference>
<dbReference type="Pfam" id="PF01171">
    <property type="entry name" value="ATP_bind_3"/>
    <property type="match status" value="1"/>
</dbReference>
<dbReference type="GO" id="GO:0008033">
    <property type="term" value="P:tRNA processing"/>
    <property type="evidence" value="ECO:0007669"/>
    <property type="project" value="UniProtKB-KW"/>
</dbReference>
<dbReference type="InterPro" id="IPR012094">
    <property type="entry name" value="tRNA_Ile_lys_synt"/>
</dbReference>
<dbReference type="AlphaFoldDB" id="A0A835G3J0"/>
<dbReference type="PANTHER" id="PTHR43033:SF1">
    <property type="entry name" value="TRNA(ILE)-LYSIDINE SYNTHASE-RELATED"/>
    <property type="match status" value="1"/>
</dbReference>
<keyword evidence="7" id="KW-0067">ATP-binding</keyword>
<dbReference type="SUPFAM" id="SSF52402">
    <property type="entry name" value="Adenine nucleotide alpha hydrolases-like"/>
    <property type="match status" value="1"/>
</dbReference>
<accession>A0A835G3J0</accession>
<evidence type="ECO:0000259" key="9">
    <source>
        <dbReference type="SMART" id="SM00977"/>
    </source>
</evidence>
<dbReference type="GO" id="GO:0005737">
    <property type="term" value="C:cytoplasm"/>
    <property type="evidence" value="ECO:0007669"/>
    <property type="project" value="UniProtKB-SubCell"/>
</dbReference>
<protein>
    <recommendedName>
        <fullName evidence="2">tRNA(Ile)-lysidine synthetase</fullName>
        <ecNumber evidence="2">6.3.4.19</ecNumber>
    </recommendedName>
</protein>
<evidence type="ECO:0000256" key="2">
    <source>
        <dbReference type="ARBA" id="ARBA00013267"/>
    </source>
</evidence>
<dbReference type="EC" id="6.3.4.19" evidence="2"/>
<gene>
    <name evidence="10" type="ORF">HW555_014433</name>
</gene>
<evidence type="ECO:0000256" key="8">
    <source>
        <dbReference type="ARBA" id="ARBA00048539"/>
    </source>
</evidence>
<dbReference type="GO" id="GO:0005524">
    <property type="term" value="F:ATP binding"/>
    <property type="evidence" value="ECO:0007669"/>
    <property type="project" value="UniProtKB-KW"/>
</dbReference>
<evidence type="ECO:0000313" key="11">
    <source>
        <dbReference type="Proteomes" id="UP000648187"/>
    </source>
</evidence>
<keyword evidence="11" id="KW-1185">Reference proteome</keyword>
<dbReference type="EMBL" id="JACKWZ010001031">
    <property type="protein sequence ID" value="KAF9404266.1"/>
    <property type="molecule type" value="Genomic_DNA"/>
</dbReference>
<dbReference type="Gene3D" id="3.40.50.620">
    <property type="entry name" value="HUPs"/>
    <property type="match status" value="1"/>
</dbReference>
<sequence>MQTAAKKDQLNLAVAHVNHQLREESIVEAEYLKSYCQEQKLPYYYKEWTAIDKTTNIEARARKFRYDFFAETMNKEEYSSLFTAHHGDDQAETILMKLTRGSSLKNLVGIKDRQPFASGDLIRPFLIFSKERLEKYAKQRRIMYFEDHSNQSDKYVRNRLRHQVVPVLKKENPQFLQHIADFSEQIHLADDIIQSVITPKYNGWVTKTKTGWAIQLLELKAERRSIQTFFLTTLFQKTLIPEGITINQAQIQQFLIILNQSAPQLTMDLENGWQIIKEYDVAYLTKKQSDQKEQEFYLYVNEQIFLSESEWLGLESSKNKLEQPDVVKNWQEFSLLITAETSLPLIVRHRKAGDRISLTPDLTKRLNRLFIDQKIPNLQREQAWVILSSDNNIIWVPQFAYSHLSIPKETDKILYRLLYKIKM</sequence>
<comment type="catalytic activity">
    <reaction evidence="8">
        <text>cytidine(34) in tRNA(Ile2) + L-lysine + ATP = lysidine(34) in tRNA(Ile2) + AMP + diphosphate + H(+)</text>
        <dbReference type="Rhea" id="RHEA:43744"/>
        <dbReference type="Rhea" id="RHEA-COMP:10625"/>
        <dbReference type="Rhea" id="RHEA-COMP:10670"/>
        <dbReference type="ChEBI" id="CHEBI:15378"/>
        <dbReference type="ChEBI" id="CHEBI:30616"/>
        <dbReference type="ChEBI" id="CHEBI:32551"/>
        <dbReference type="ChEBI" id="CHEBI:33019"/>
        <dbReference type="ChEBI" id="CHEBI:82748"/>
        <dbReference type="ChEBI" id="CHEBI:83665"/>
        <dbReference type="ChEBI" id="CHEBI:456215"/>
        <dbReference type="EC" id="6.3.4.19"/>
    </reaction>
</comment>
<evidence type="ECO:0000256" key="1">
    <source>
        <dbReference type="ARBA" id="ARBA00004496"/>
    </source>
</evidence>
<dbReference type="NCBIfam" id="TIGR02433">
    <property type="entry name" value="lysidine_TilS_C"/>
    <property type="match status" value="1"/>
</dbReference>
<keyword evidence="5" id="KW-0819">tRNA processing</keyword>
<comment type="subcellular location">
    <subcellularLocation>
        <location evidence="1">Cytoplasm</location>
    </subcellularLocation>
</comment>
<dbReference type="PANTHER" id="PTHR43033">
    <property type="entry name" value="TRNA(ILE)-LYSIDINE SYNTHASE-RELATED"/>
    <property type="match status" value="1"/>
</dbReference>
<evidence type="ECO:0000313" key="10">
    <source>
        <dbReference type="EMBL" id="KAF9404266.1"/>
    </source>
</evidence>
<dbReference type="InterPro" id="IPR011063">
    <property type="entry name" value="TilS/TtcA_N"/>
</dbReference>
<dbReference type="InterPro" id="IPR012795">
    <property type="entry name" value="tRNA_Ile_lys_synt_N"/>
</dbReference>
<reference evidence="10" key="1">
    <citation type="submission" date="2020-08" db="EMBL/GenBank/DDBJ databases">
        <title>Spodoptera exigua strain:BAW_Kor-Di-RS1 Genome sequencing and assembly.</title>
        <authorList>
            <person name="Kim J."/>
            <person name="Nam H.Y."/>
            <person name="Kwon M."/>
            <person name="Choi J.H."/>
            <person name="Cho S.R."/>
            <person name="Kim G.-H."/>
        </authorList>
    </citation>
    <scope>NUCLEOTIDE SEQUENCE</scope>
    <source>
        <strain evidence="10">BAW_Kor-Di-RS1</strain>
        <tissue evidence="10">Whole-body</tissue>
    </source>
</reference>
<organism evidence="10 11">
    <name type="scientific">Spodoptera exigua</name>
    <name type="common">Beet armyworm</name>
    <name type="synonym">Noctua fulgens</name>
    <dbReference type="NCBI Taxonomy" id="7107"/>
    <lineage>
        <taxon>Eukaryota</taxon>
        <taxon>Metazoa</taxon>
        <taxon>Ecdysozoa</taxon>
        <taxon>Arthropoda</taxon>
        <taxon>Hexapoda</taxon>
        <taxon>Insecta</taxon>
        <taxon>Pterygota</taxon>
        <taxon>Neoptera</taxon>
        <taxon>Endopterygota</taxon>
        <taxon>Lepidoptera</taxon>
        <taxon>Glossata</taxon>
        <taxon>Ditrysia</taxon>
        <taxon>Noctuoidea</taxon>
        <taxon>Noctuidae</taxon>
        <taxon>Amphipyrinae</taxon>
        <taxon>Spodoptera</taxon>
    </lineage>
</organism>
<evidence type="ECO:0000256" key="6">
    <source>
        <dbReference type="ARBA" id="ARBA00022741"/>
    </source>
</evidence>
<evidence type="ECO:0000256" key="5">
    <source>
        <dbReference type="ARBA" id="ARBA00022694"/>
    </source>
</evidence>
<evidence type="ECO:0000256" key="4">
    <source>
        <dbReference type="ARBA" id="ARBA00022598"/>
    </source>
</evidence>
<dbReference type="Pfam" id="PF11734">
    <property type="entry name" value="TilS_C"/>
    <property type="match status" value="1"/>
</dbReference>
<keyword evidence="6" id="KW-0547">Nucleotide-binding</keyword>
<dbReference type="NCBIfam" id="TIGR02432">
    <property type="entry name" value="lysidine_TilS_N"/>
    <property type="match status" value="1"/>
</dbReference>
<feature type="domain" description="Lysidine-tRNA(Ile) synthetase C-terminal" evidence="9">
    <location>
        <begin position="345"/>
        <end position="419"/>
    </location>
</feature>
<dbReference type="HAMAP" id="MF_01161">
    <property type="entry name" value="tRNA_Ile_lys_synt"/>
    <property type="match status" value="1"/>
</dbReference>
<comment type="caution">
    <text evidence="10">The sequence shown here is derived from an EMBL/GenBank/DDBJ whole genome shotgun (WGS) entry which is preliminary data.</text>
</comment>
<keyword evidence="3" id="KW-0963">Cytoplasm</keyword>
<evidence type="ECO:0000256" key="7">
    <source>
        <dbReference type="ARBA" id="ARBA00022840"/>
    </source>
</evidence>
<dbReference type="InterPro" id="IPR014729">
    <property type="entry name" value="Rossmann-like_a/b/a_fold"/>
</dbReference>
<dbReference type="Proteomes" id="UP000648187">
    <property type="component" value="Unassembled WGS sequence"/>
</dbReference>
<evidence type="ECO:0000256" key="3">
    <source>
        <dbReference type="ARBA" id="ARBA00022490"/>
    </source>
</evidence>
<name>A0A835G3J0_SPOEX</name>
<dbReference type="SMART" id="SM00977">
    <property type="entry name" value="TilS_C"/>
    <property type="match status" value="1"/>
</dbReference>
<proteinExistence type="inferred from homology"/>
<dbReference type="GO" id="GO:0032267">
    <property type="term" value="F:tRNA(Ile)-lysidine synthase activity"/>
    <property type="evidence" value="ECO:0007669"/>
    <property type="project" value="UniProtKB-EC"/>
</dbReference>